<dbReference type="InterPro" id="IPR016162">
    <property type="entry name" value="Ald_DH_N"/>
</dbReference>
<dbReference type="EC" id="1.2.1.41" evidence="7"/>
<sequence length="435" mass="46322">MTERMESTESVRAIALAAKAASRELGTTTGEKRNQALAAMAQALRARAPEIVAENSLDMEAARRAGTAESLLDRLMLDESRVEAMAAALEDLMVLPDPLGTVQVHRELYNGIELDRVSVPLGVVAMVYEARPNVTADAAGICIKTGNACVLRGGSLAARSNAVIARLLHEAAVGVGMPRNCIRALETTDRSATDELMALHGIVDVLIPRGGAGLIRHCVEHSKVPVIETGTGNCHVYVHASADEDMACAIVLNAKCRRYGVCNAAETLLVDRSIARSFLPGMLSALAHEGVLMHCDEEAYDCAIWTRDESGRTGIELNFVRATDEDWATEYLAPEIAVKCVDGIDEAIEHINRYGTKHSEAIVASDDGAAGRFVAGVDAAAVYVNASTAFTDGGEFGMGAEIGISTQKLHARGPFALEALTSYKYVLRGSGQVRM</sequence>
<evidence type="ECO:0000259" key="8">
    <source>
        <dbReference type="Pfam" id="PF00171"/>
    </source>
</evidence>
<reference evidence="9 10" key="1">
    <citation type="submission" date="2024-04" db="EMBL/GenBank/DDBJ databases">
        <title>Human intestinal bacterial collection.</title>
        <authorList>
            <person name="Pauvert C."/>
            <person name="Hitch T.C.A."/>
            <person name="Clavel T."/>
        </authorList>
    </citation>
    <scope>NUCLEOTIDE SEQUENCE [LARGE SCALE GENOMIC DNA]</scope>
    <source>
        <strain evidence="9 10">CLA-KB-H42</strain>
    </source>
</reference>
<dbReference type="SUPFAM" id="SSF53720">
    <property type="entry name" value="ALDH-like"/>
    <property type="match status" value="1"/>
</dbReference>
<evidence type="ECO:0000256" key="5">
    <source>
        <dbReference type="ARBA" id="ARBA00023002"/>
    </source>
</evidence>
<dbReference type="Proteomes" id="UP001487305">
    <property type="component" value="Unassembled WGS sequence"/>
</dbReference>
<evidence type="ECO:0000313" key="9">
    <source>
        <dbReference type="EMBL" id="MEQ3362713.1"/>
    </source>
</evidence>
<dbReference type="PIRSF" id="PIRSF000151">
    <property type="entry name" value="GPR"/>
    <property type="match status" value="1"/>
</dbReference>
<dbReference type="NCBIfam" id="TIGR00407">
    <property type="entry name" value="proA"/>
    <property type="match status" value="1"/>
</dbReference>
<protein>
    <recommendedName>
        <fullName evidence="7">Gamma-glutamyl phosphate reductase</fullName>
        <shortName evidence="7">GPR</shortName>
        <ecNumber evidence="7">1.2.1.41</ecNumber>
    </recommendedName>
    <alternativeName>
        <fullName evidence="7">Glutamate-5-semialdehyde dehydrogenase</fullName>
    </alternativeName>
    <alternativeName>
        <fullName evidence="7">Glutamyl-gamma-semialdehyde dehydrogenase</fullName>
        <shortName evidence="7">GSA dehydrogenase</shortName>
    </alternativeName>
</protein>
<dbReference type="RefSeq" id="WP_102374963.1">
    <property type="nucleotide sequence ID" value="NZ_DBFADM010000006.1"/>
</dbReference>
<dbReference type="InterPro" id="IPR016161">
    <property type="entry name" value="Ald_DH/histidinol_DH"/>
</dbReference>
<evidence type="ECO:0000256" key="7">
    <source>
        <dbReference type="HAMAP-Rule" id="MF_00412"/>
    </source>
</evidence>
<comment type="catalytic activity">
    <reaction evidence="6 7">
        <text>L-glutamate 5-semialdehyde + phosphate + NADP(+) = L-glutamyl 5-phosphate + NADPH + H(+)</text>
        <dbReference type="Rhea" id="RHEA:19541"/>
        <dbReference type="ChEBI" id="CHEBI:15378"/>
        <dbReference type="ChEBI" id="CHEBI:43474"/>
        <dbReference type="ChEBI" id="CHEBI:57783"/>
        <dbReference type="ChEBI" id="CHEBI:58066"/>
        <dbReference type="ChEBI" id="CHEBI:58274"/>
        <dbReference type="ChEBI" id="CHEBI:58349"/>
        <dbReference type="EC" id="1.2.1.41"/>
    </reaction>
</comment>
<dbReference type="PROSITE" id="PS01223">
    <property type="entry name" value="PROA"/>
    <property type="match status" value="1"/>
</dbReference>
<dbReference type="InterPro" id="IPR015590">
    <property type="entry name" value="Aldehyde_DH_dom"/>
</dbReference>
<dbReference type="InterPro" id="IPR020593">
    <property type="entry name" value="G-glutamylP_reductase_CS"/>
</dbReference>
<proteinExistence type="inferred from homology"/>
<feature type="domain" description="Aldehyde dehydrogenase" evidence="8">
    <location>
        <begin position="7"/>
        <end position="286"/>
    </location>
</feature>
<comment type="caution">
    <text evidence="9">The sequence shown here is derived from an EMBL/GenBank/DDBJ whole genome shotgun (WGS) entry which is preliminary data.</text>
</comment>
<dbReference type="CDD" id="cd07079">
    <property type="entry name" value="ALDH_F18-19_ProA-GPR"/>
    <property type="match status" value="1"/>
</dbReference>
<comment type="similarity">
    <text evidence="7">Belongs to the gamma-glutamyl phosphate reductase family.</text>
</comment>
<keyword evidence="3 7" id="KW-0641">Proline biosynthesis</keyword>
<dbReference type="Pfam" id="PF00171">
    <property type="entry name" value="Aldedh"/>
    <property type="match status" value="1"/>
</dbReference>
<dbReference type="Gene3D" id="3.40.605.10">
    <property type="entry name" value="Aldehyde Dehydrogenase, Chain A, domain 1"/>
    <property type="match status" value="1"/>
</dbReference>
<keyword evidence="2 7" id="KW-0028">Amino-acid biosynthesis</keyword>
<dbReference type="GO" id="GO:0004350">
    <property type="term" value="F:glutamate-5-semialdehyde dehydrogenase activity"/>
    <property type="evidence" value="ECO:0007669"/>
    <property type="project" value="UniProtKB-EC"/>
</dbReference>
<dbReference type="InterPro" id="IPR012134">
    <property type="entry name" value="Glu-5-SA_DH"/>
</dbReference>
<dbReference type="HAMAP" id="MF_00412">
    <property type="entry name" value="ProA"/>
    <property type="match status" value="1"/>
</dbReference>
<comment type="subcellular location">
    <subcellularLocation>
        <location evidence="7">Cytoplasm</location>
    </subcellularLocation>
</comment>
<dbReference type="InterPro" id="IPR016163">
    <property type="entry name" value="Ald_DH_C"/>
</dbReference>
<dbReference type="NCBIfam" id="NF001221">
    <property type="entry name" value="PRK00197.1"/>
    <property type="match status" value="1"/>
</dbReference>
<dbReference type="InterPro" id="IPR000965">
    <property type="entry name" value="GPR_dom"/>
</dbReference>
<dbReference type="Gene3D" id="3.40.309.10">
    <property type="entry name" value="Aldehyde Dehydrogenase, Chain A, domain 2"/>
    <property type="match status" value="1"/>
</dbReference>
<evidence type="ECO:0000256" key="2">
    <source>
        <dbReference type="ARBA" id="ARBA00022605"/>
    </source>
</evidence>
<keyword evidence="10" id="KW-1185">Reference proteome</keyword>
<evidence type="ECO:0000256" key="1">
    <source>
        <dbReference type="ARBA" id="ARBA00004985"/>
    </source>
</evidence>
<evidence type="ECO:0000313" key="10">
    <source>
        <dbReference type="Proteomes" id="UP001487305"/>
    </source>
</evidence>
<keyword evidence="5 7" id="KW-0560">Oxidoreductase</keyword>
<accession>A0ABV1JCA2</accession>
<comment type="pathway">
    <text evidence="1 7">Amino-acid biosynthesis; L-proline biosynthesis; L-glutamate 5-semialdehyde from L-glutamate: step 2/2.</text>
</comment>
<keyword evidence="4 7" id="KW-0521">NADP</keyword>
<evidence type="ECO:0000256" key="6">
    <source>
        <dbReference type="ARBA" id="ARBA00049024"/>
    </source>
</evidence>
<gene>
    <name evidence="7" type="primary">proA</name>
    <name evidence="9" type="ORF">AAA083_06970</name>
</gene>
<keyword evidence="7" id="KW-0963">Cytoplasm</keyword>
<comment type="function">
    <text evidence="7">Catalyzes the NADPH-dependent reduction of L-glutamate 5-phosphate into L-glutamate 5-semialdehyde and phosphate. The product spontaneously undergoes cyclization to form 1-pyrroline-5-carboxylate.</text>
</comment>
<dbReference type="PANTHER" id="PTHR11063">
    <property type="entry name" value="GLUTAMATE SEMIALDEHYDE DEHYDROGENASE"/>
    <property type="match status" value="1"/>
</dbReference>
<dbReference type="PANTHER" id="PTHR11063:SF8">
    <property type="entry name" value="DELTA-1-PYRROLINE-5-CARBOXYLATE SYNTHASE"/>
    <property type="match status" value="1"/>
</dbReference>
<name>A0ABV1JCA2_9ACTN</name>
<evidence type="ECO:0000256" key="3">
    <source>
        <dbReference type="ARBA" id="ARBA00022650"/>
    </source>
</evidence>
<dbReference type="EMBL" id="JBBNOP010000005">
    <property type="protein sequence ID" value="MEQ3362713.1"/>
    <property type="molecule type" value="Genomic_DNA"/>
</dbReference>
<organism evidence="9 10">
    <name type="scientific">Raoultibacter massiliensis</name>
    <dbReference type="NCBI Taxonomy" id="1852371"/>
    <lineage>
        <taxon>Bacteria</taxon>
        <taxon>Bacillati</taxon>
        <taxon>Actinomycetota</taxon>
        <taxon>Coriobacteriia</taxon>
        <taxon>Eggerthellales</taxon>
        <taxon>Eggerthellaceae</taxon>
        <taxon>Raoultibacter</taxon>
    </lineage>
</organism>
<evidence type="ECO:0000256" key="4">
    <source>
        <dbReference type="ARBA" id="ARBA00022857"/>
    </source>
</evidence>